<feature type="binding site" evidence="5">
    <location>
        <position position="432"/>
    </location>
    <ligand>
        <name>Zn(2+)</name>
        <dbReference type="ChEBI" id="CHEBI:29105"/>
        <note>catalytic</note>
    </ligand>
</feature>
<feature type="transmembrane region" description="Helical" evidence="7">
    <location>
        <begin position="749"/>
        <end position="772"/>
    </location>
</feature>
<evidence type="ECO:0000256" key="7">
    <source>
        <dbReference type="SAM" id="Phobius"/>
    </source>
</evidence>
<dbReference type="EC" id="3.4.24.81" evidence="2"/>
<dbReference type="InterPro" id="IPR036436">
    <property type="entry name" value="Disintegrin_dom_sf"/>
</dbReference>
<evidence type="ECO:0000259" key="10">
    <source>
        <dbReference type="PROSITE" id="PS50215"/>
    </source>
</evidence>
<keyword evidence="12" id="KW-1185">Reference proteome</keyword>
<dbReference type="SUPFAM" id="SSF55486">
    <property type="entry name" value="Metalloproteases ('zincins'), catalytic domain"/>
    <property type="match status" value="1"/>
</dbReference>
<dbReference type="SUPFAM" id="SSF57552">
    <property type="entry name" value="Blood coagulation inhibitor (disintegrin)"/>
    <property type="match status" value="1"/>
</dbReference>
<evidence type="ECO:0000256" key="5">
    <source>
        <dbReference type="PROSITE-ProRule" id="PRU00276"/>
    </source>
</evidence>
<dbReference type="GO" id="GO:0006509">
    <property type="term" value="P:membrane protein ectodomain proteolysis"/>
    <property type="evidence" value="ECO:0007669"/>
    <property type="project" value="TreeGrafter"/>
</dbReference>
<dbReference type="Proteomes" id="UP000749559">
    <property type="component" value="Unassembled WGS sequence"/>
</dbReference>
<dbReference type="GO" id="GO:0004222">
    <property type="term" value="F:metalloendopeptidase activity"/>
    <property type="evidence" value="ECO:0007669"/>
    <property type="project" value="InterPro"/>
</dbReference>
<sequence>MRSLGPVLGLILAVFILGIKSEKKRLNDYISHFEGLTYSTNDLHRDHQRARRSTTEPHLHLKFKSHGRNFNLRLRKDTTTFSKGFKLENSDGTLDDYDTSHIYEGELWGETNTKVHGSIINGVFQGWIKTPREKFYVESARRFYDDPQEFHSVIYADSDVDPDPYRHKRSAETGTCGNDYVRDWMADVQNSATGNVLRDPVIEKREVPRDYNIYSEEANAYFEPQEKVQSRKKRQSITTPERNTCNMFLQTDQELWEYYLDQSNNDASVAKEEITAFLASHITGIKDIYSETIFSKYDKSVQYSSISFTVQRLKINTTDDCTGTKANGNPYCNRNIDVSNFLNLNSLKNHNEFCLAYIFTYRDFTGGTLGLAWVGSSTSARGGVCEKYAEYRETGGIKIWKSLNTGIVTIINYGRRVPLKVSTLTFAHEVGHNFGSPHDSGSACTPYTSSQNQVGNYIMFASATSGDRVNNNQFSACSKDNITSVLEAVFTGKSSKINCFEESQAAFCGNYIVEDGEQCDCGYAQDCEDKCCIGRGTDGSGCTRKPNVVCSPSEGPCCNTDCEYKEASTDSVCKSSSDCAQEAKCDGQQAACPTPAPRANLTSCNKNSQVCVMGECKGSICDKIGWELCYLTSQDIDETLSTSERTQQLCYVSCKNPGNSSKCVSTSEFNKAELDKAENKPLRDLLSELDKPSGIMMPPGAACDNFIGYCDVFSKCRGVDAEGPLARLKNLLFNPETFQTIKDWIITNWWAVLLMAVGLVVFMGLFIKVCSVHTPSSNPKKKKHRKISLKPNPRHRGSGPPPPYTTGQGNPGGPSRGHGKGHNIDNRGRGGGQPRNPQQYEMKHARV</sequence>
<gene>
    <name evidence="11" type="ORF">OFUS_LOCUS15203</name>
</gene>
<keyword evidence="5" id="KW-0862">Zinc</keyword>
<dbReference type="Gene3D" id="4.10.70.10">
    <property type="entry name" value="Disintegrin domain"/>
    <property type="match status" value="1"/>
</dbReference>
<keyword evidence="7" id="KW-0812">Transmembrane</keyword>
<dbReference type="InterPro" id="IPR024079">
    <property type="entry name" value="MetalloPept_cat_dom_sf"/>
</dbReference>
<comment type="caution">
    <text evidence="5">Lacks conserved residue(s) required for the propagation of feature annotation.</text>
</comment>
<feature type="chain" id="PRO_5035844010" description="ADAM10 endopeptidase" evidence="8">
    <location>
        <begin position="22"/>
        <end position="847"/>
    </location>
</feature>
<evidence type="ECO:0000259" key="9">
    <source>
        <dbReference type="PROSITE" id="PS50214"/>
    </source>
</evidence>
<evidence type="ECO:0000313" key="12">
    <source>
        <dbReference type="Proteomes" id="UP000749559"/>
    </source>
</evidence>
<dbReference type="SMART" id="SM00050">
    <property type="entry name" value="DISIN"/>
    <property type="match status" value="1"/>
</dbReference>
<keyword evidence="7" id="KW-1133">Transmembrane helix</keyword>
<dbReference type="PROSITE" id="PS50214">
    <property type="entry name" value="DISINTEGRIN_2"/>
    <property type="match status" value="1"/>
</dbReference>
<evidence type="ECO:0000256" key="6">
    <source>
        <dbReference type="SAM" id="MobiDB-lite"/>
    </source>
</evidence>
<keyword evidence="5" id="KW-0479">Metal-binding</keyword>
<reference evidence="11" key="1">
    <citation type="submission" date="2022-03" db="EMBL/GenBank/DDBJ databases">
        <authorList>
            <person name="Martin C."/>
        </authorList>
    </citation>
    <scope>NUCLEOTIDE SEQUENCE</scope>
</reference>
<dbReference type="PANTHER" id="PTHR45702">
    <property type="entry name" value="ADAM10/ADAM17 METALLOPEPTIDASE FAMILY MEMBER"/>
    <property type="match status" value="1"/>
</dbReference>
<evidence type="ECO:0000256" key="1">
    <source>
        <dbReference type="ARBA" id="ARBA00001809"/>
    </source>
</evidence>
<accession>A0A8S4PBA6</accession>
<dbReference type="GO" id="GO:0007219">
    <property type="term" value="P:Notch signaling pathway"/>
    <property type="evidence" value="ECO:0007669"/>
    <property type="project" value="TreeGrafter"/>
</dbReference>
<dbReference type="GO" id="GO:0005886">
    <property type="term" value="C:plasma membrane"/>
    <property type="evidence" value="ECO:0007669"/>
    <property type="project" value="TreeGrafter"/>
</dbReference>
<keyword evidence="3" id="KW-0165">Cleavage on pair of basic residues</keyword>
<comment type="catalytic activity">
    <reaction evidence="1">
        <text>Endopeptidase of broad specificity.</text>
        <dbReference type="EC" id="3.4.24.81"/>
    </reaction>
</comment>
<proteinExistence type="predicted"/>
<comment type="caution">
    <text evidence="11">The sequence shown here is derived from an EMBL/GenBank/DDBJ whole genome shotgun (WGS) entry which is preliminary data.</text>
</comment>
<evidence type="ECO:0000256" key="3">
    <source>
        <dbReference type="ARBA" id="ARBA00022685"/>
    </source>
</evidence>
<feature type="signal peptide" evidence="8">
    <location>
        <begin position="1"/>
        <end position="21"/>
    </location>
</feature>
<dbReference type="AlphaFoldDB" id="A0A8S4PBA6"/>
<dbReference type="InterPro" id="IPR049038">
    <property type="entry name" value="ADAM10_Cys-rich"/>
</dbReference>
<evidence type="ECO:0000256" key="8">
    <source>
        <dbReference type="SAM" id="SignalP"/>
    </source>
</evidence>
<protein>
    <recommendedName>
        <fullName evidence="2">ADAM10 endopeptidase</fullName>
        <ecNumber evidence="2">3.4.24.81</ecNumber>
    </recommendedName>
</protein>
<feature type="domain" description="Disintegrin" evidence="9">
    <location>
        <begin position="505"/>
        <end position="600"/>
    </location>
</feature>
<dbReference type="Gene3D" id="3.40.390.10">
    <property type="entry name" value="Collagenase (Catalytic Domain)"/>
    <property type="match status" value="1"/>
</dbReference>
<name>A0A8S4PBA6_OWEFU</name>
<evidence type="ECO:0000256" key="4">
    <source>
        <dbReference type="ARBA" id="ARBA00023157"/>
    </source>
</evidence>
<evidence type="ECO:0000256" key="2">
    <source>
        <dbReference type="ARBA" id="ARBA00012332"/>
    </source>
</evidence>
<dbReference type="GO" id="GO:0046872">
    <property type="term" value="F:metal ion binding"/>
    <property type="evidence" value="ECO:0007669"/>
    <property type="project" value="UniProtKB-KW"/>
</dbReference>
<dbReference type="Pfam" id="PF01562">
    <property type="entry name" value="Pep_M12B_propep"/>
    <property type="match status" value="1"/>
</dbReference>
<dbReference type="PROSITE" id="PS50215">
    <property type="entry name" value="ADAM_MEPRO"/>
    <property type="match status" value="1"/>
</dbReference>
<dbReference type="PANTHER" id="PTHR45702:SF2">
    <property type="entry name" value="KUZBANIAN, ISOFORM A"/>
    <property type="match status" value="1"/>
</dbReference>
<feature type="binding site" evidence="5">
    <location>
        <position position="428"/>
    </location>
    <ligand>
        <name>Zn(2+)</name>
        <dbReference type="ChEBI" id="CHEBI:29105"/>
        <note>catalytic</note>
    </ligand>
</feature>
<keyword evidence="7" id="KW-0472">Membrane</keyword>
<dbReference type="FunFam" id="4.10.70.10:FF:000003">
    <property type="entry name" value="Disintegrin and metalloproteinase domain-containing protein 17"/>
    <property type="match status" value="1"/>
</dbReference>
<feature type="domain" description="Peptidase M12B" evidence="10">
    <location>
        <begin position="243"/>
        <end position="487"/>
    </location>
</feature>
<keyword evidence="8" id="KW-0732">Signal</keyword>
<dbReference type="EMBL" id="CAIIXF020000007">
    <property type="protein sequence ID" value="CAH1789926.1"/>
    <property type="molecule type" value="Genomic_DNA"/>
</dbReference>
<dbReference type="InterPro" id="IPR051489">
    <property type="entry name" value="ADAM_Metalloproteinase"/>
</dbReference>
<dbReference type="Pfam" id="PF21299">
    <property type="entry name" value="ADAM10_Cys-rich"/>
    <property type="match status" value="1"/>
</dbReference>
<evidence type="ECO:0000313" key="11">
    <source>
        <dbReference type="EMBL" id="CAH1789926.1"/>
    </source>
</evidence>
<dbReference type="Pfam" id="PF13574">
    <property type="entry name" value="Reprolysin_2"/>
    <property type="match status" value="1"/>
</dbReference>
<feature type="region of interest" description="Disordered" evidence="6">
    <location>
        <begin position="774"/>
        <end position="847"/>
    </location>
</feature>
<feature type="binding site" evidence="5">
    <location>
        <position position="438"/>
    </location>
    <ligand>
        <name>Zn(2+)</name>
        <dbReference type="ChEBI" id="CHEBI:29105"/>
        <note>catalytic</note>
    </ligand>
</feature>
<keyword evidence="4" id="KW-1015">Disulfide bond</keyword>
<feature type="compositionally biased region" description="Basic residues" evidence="6">
    <location>
        <begin position="779"/>
        <end position="797"/>
    </location>
</feature>
<feature type="active site" evidence="5">
    <location>
        <position position="429"/>
    </location>
</feature>
<organism evidence="11 12">
    <name type="scientific">Owenia fusiformis</name>
    <name type="common">Polychaete worm</name>
    <dbReference type="NCBI Taxonomy" id="6347"/>
    <lineage>
        <taxon>Eukaryota</taxon>
        <taxon>Metazoa</taxon>
        <taxon>Spiralia</taxon>
        <taxon>Lophotrochozoa</taxon>
        <taxon>Annelida</taxon>
        <taxon>Polychaeta</taxon>
        <taxon>Sedentaria</taxon>
        <taxon>Canalipalpata</taxon>
        <taxon>Sabellida</taxon>
        <taxon>Oweniida</taxon>
        <taxon>Oweniidae</taxon>
        <taxon>Owenia</taxon>
    </lineage>
</organism>
<dbReference type="InterPro" id="IPR002870">
    <property type="entry name" value="Peptidase_M12B_N"/>
</dbReference>
<dbReference type="InterPro" id="IPR001590">
    <property type="entry name" value="Peptidase_M12B"/>
</dbReference>
<dbReference type="Pfam" id="PF00200">
    <property type="entry name" value="Disintegrin"/>
    <property type="match status" value="1"/>
</dbReference>
<dbReference type="OrthoDB" id="2149267at2759"/>
<dbReference type="InterPro" id="IPR001762">
    <property type="entry name" value="Disintegrin_dom"/>
</dbReference>